<dbReference type="InterPro" id="IPR049163">
    <property type="entry name" value="Pif1-like_2B_dom"/>
</dbReference>
<comment type="similarity">
    <text evidence="1">Belongs to the helicase family.</text>
</comment>
<dbReference type="EMBL" id="CAJGYO010000003">
    <property type="protein sequence ID" value="CAD6217657.1"/>
    <property type="molecule type" value="Genomic_DNA"/>
</dbReference>
<dbReference type="InterPro" id="IPR003871">
    <property type="entry name" value="RFA1B/D_OB_1st"/>
</dbReference>
<comment type="caution">
    <text evidence="7">The sequence shown here is derived from an EMBL/GenBank/DDBJ whole genome shotgun (WGS) entry which is preliminary data.</text>
</comment>
<dbReference type="OrthoDB" id="687790at2759"/>
<dbReference type="GO" id="GO:0016787">
    <property type="term" value="F:hydrolase activity"/>
    <property type="evidence" value="ECO:0007669"/>
    <property type="project" value="UniProtKB-KW"/>
</dbReference>
<feature type="domain" description="DNA helicase Pif1-like 2B" evidence="6">
    <location>
        <begin position="1217"/>
        <end position="1257"/>
    </location>
</feature>
<dbReference type="Pfam" id="PF14214">
    <property type="entry name" value="Helitron_like_N"/>
    <property type="match status" value="1"/>
</dbReference>
<evidence type="ECO:0000256" key="1">
    <source>
        <dbReference type="RuleBase" id="RU363044"/>
    </source>
</evidence>
<organism evidence="7 8">
    <name type="scientific">Miscanthus lutarioriparius</name>
    <dbReference type="NCBI Taxonomy" id="422564"/>
    <lineage>
        <taxon>Eukaryota</taxon>
        <taxon>Viridiplantae</taxon>
        <taxon>Streptophyta</taxon>
        <taxon>Embryophyta</taxon>
        <taxon>Tracheophyta</taxon>
        <taxon>Spermatophyta</taxon>
        <taxon>Magnoliopsida</taxon>
        <taxon>Liliopsida</taxon>
        <taxon>Poales</taxon>
        <taxon>Poaceae</taxon>
        <taxon>PACMAD clade</taxon>
        <taxon>Panicoideae</taxon>
        <taxon>Andropogonodae</taxon>
        <taxon>Andropogoneae</taxon>
        <taxon>Saccharinae</taxon>
        <taxon>Miscanthus</taxon>
    </lineage>
</organism>
<dbReference type="GO" id="GO:0005524">
    <property type="term" value="F:ATP binding"/>
    <property type="evidence" value="ECO:0007669"/>
    <property type="project" value="UniProtKB-KW"/>
</dbReference>
<sequence>MEGAPASNTRKKVRREGSSSQPGVATPSTERTIRERQERRRSIIRAKKEGRVTCSSKRATEGEQQCQRLKARSRKEDDEISYYGPPAHKCQYCGAQFWYQERVKRTYRGEGDRVRFHLCCRGGKVRLPLLKDPPPFLAGLLNPNGDTFSKYFIKSIRSYNSMFAFTSLGAKIDMDINKGPGPYVFKINGQVHHRIGSLLPDEGKSPVYAQLYIYDTDNEVENRISIFDRDRDCEGENEIDRRIVQGLVRMFDAANELVKSFRAARDLLVQNNSCRQLRLRLLHDRSKAAPQYNAPTGSEIAALIVGDFSEEKKSPDIIIQDRGGGLRRISNLHSNYMALQYPVLFPYGEEGFKLGIKYSHTGTLRVKSRGEVTMLEYYAFRLQQRSCEATTLLCGDRLFQQYIVDAFASVEENRLRFIIKNNKNLRSEIYKGIHDALHKGDFDGNNVGKKVILPASFTGSKRYMVQNYQDAMAICRFYGPPDLFITFTCNPKWQEIDDSLAFIPGQKANARPDMVSRVFKLKVQELVSVLKKGTYFGKSRAVLYTIEFQKRGLPHVHILLWLEGNSRDPRPLFIDSIITADIPYRVSDPLGYSLVDEFMVHGPCGELNKKCPCMKNNKCSKFFPKAYQQSTIVGEDGFVQYRRPESGSYVERYGVRLDSGWVVPYNLSLLKRFRAHINVEWCNKTHLIKYLFKYVTKGPDRARAIIESFDNDTHAGPSQQHPVGNDGTTQPQVDTQKKDDEIDEVREYIDCRYLSSHEAVWRMFEFDIHYRTPSVERLSVHLPFMNNLVYQANRPLADIVDDPRSLKTTLTEWFCANRVYPSARELTYIEFPTRWVWDKKDRAWYPRKGSKKIGRAIYINPSCGELYYLRMLLNVAKGATSYEDLRTIAGVMYPTFKDACQALGLLGDDNEWREALREASVWGSAAQMRQLLVTIVLFCSVCDVPSLFSEFYTYFTDDIHHKIKRILQLPFYTPLEGVAALLLLGGRYAHSRFKIPIVIDESSVCEIRRGSFLADLIVQCSLIIWDEAPMTHRHCFESLDRSMRDILGKLDSSNFHKLFGGKTVLLGGDFRQVLPVVEGGSRSETIDASITNSYIWKHIKILRLTVNMRLLAMADSGLPIEQVKEFNDWVLSIGDGTAQGTVHSDDGDSELVEIPHDVLIPRLESAIDDIIRSTYPNLATLYSDPAYLRERAIISPKNDTIDEINGRVLSLIPGHEKFKGIPPHKLALKIGSPVMLLRNLNQSAGFYNGTCLIITQLGDRVVEAQIITGSHAAEKVILPRIALHVSSTKWPFVLSRRQFPIRLCYAMTINKSQGQTLQNVGLYLPRPVFSHGQLYVAISRVTSRKGLKVLIDDDTGSDCTVTQNIVYKEVVLGLMIPLLMIKRQMAYNMLSEINPTKYNWRVKVRAARIWQFSGTSKGKEFSSMELILVDEEGLGVTACIGQKNLDKFSRSMSEGHSYYIRNFQVSKQARKFRAIPSMYTIFFTPWTIIEEIPPELSASLPLYVFNFVDFGDLDDKARHGDGLIAGGCDEENANRKTVSELLSLNPHEDNDVRFTCHASIREIDVTNGWWYKGCSVCKKGLKATLQGFECVNCAETEPVIVPSYKLNVVIEDATGRGKIFMFGGVAEQVERAGK</sequence>
<evidence type="ECO:0000259" key="6">
    <source>
        <dbReference type="Pfam" id="PF21530"/>
    </source>
</evidence>
<dbReference type="GO" id="GO:0000723">
    <property type="term" value="P:telomere maintenance"/>
    <property type="evidence" value="ECO:0007669"/>
    <property type="project" value="InterPro"/>
</dbReference>
<dbReference type="CDD" id="cd18809">
    <property type="entry name" value="SF1_C_RecD"/>
    <property type="match status" value="1"/>
</dbReference>
<gene>
    <name evidence="7" type="ORF">NCGR_LOCUS11631</name>
</gene>
<keyword evidence="1" id="KW-0378">Hydrolase</keyword>
<dbReference type="SUPFAM" id="SSF50249">
    <property type="entry name" value="Nucleic acid-binding proteins"/>
    <property type="match status" value="2"/>
</dbReference>
<dbReference type="EC" id="5.6.2.3" evidence="1"/>
<dbReference type="InterPro" id="IPR047192">
    <property type="entry name" value="Euk_RPA1_DBD_C"/>
</dbReference>
<feature type="compositionally biased region" description="Basic and acidic residues" evidence="2">
    <location>
        <begin position="31"/>
        <end position="51"/>
    </location>
</feature>
<feature type="domain" description="Helitron helicase-like" evidence="5">
    <location>
        <begin position="377"/>
        <end position="560"/>
    </location>
</feature>
<comment type="cofactor">
    <cofactor evidence="1">
        <name>Mg(2+)</name>
        <dbReference type="ChEBI" id="CHEBI:18420"/>
    </cofactor>
</comment>
<evidence type="ECO:0000259" key="3">
    <source>
        <dbReference type="Pfam" id="PF02721"/>
    </source>
</evidence>
<dbReference type="FunFam" id="3.40.50.300:FF:002884">
    <property type="entry name" value="ATP-dependent DNA helicase"/>
    <property type="match status" value="1"/>
</dbReference>
<accession>A0A811N8T8</accession>
<evidence type="ECO:0000313" key="8">
    <source>
        <dbReference type="Proteomes" id="UP000604825"/>
    </source>
</evidence>
<dbReference type="PANTHER" id="PTHR10492:SF57">
    <property type="entry name" value="ATP-DEPENDENT DNA HELICASE"/>
    <property type="match status" value="1"/>
</dbReference>
<keyword evidence="1" id="KW-0234">DNA repair</keyword>
<keyword evidence="1" id="KW-0233">DNA recombination</keyword>
<keyword evidence="1" id="KW-0067">ATP-binding</keyword>
<dbReference type="CDD" id="cd04480">
    <property type="entry name" value="RPA1_DBD_A_like"/>
    <property type="match status" value="1"/>
</dbReference>
<evidence type="ECO:0000259" key="4">
    <source>
        <dbReference type="Pfam" id="PF05970"/>
    </source>
</evidence>
<dbReference type="PANTHER" id="PTHR10492">
    <property type="match status" value="1"/>
</dbReference>
<dbReference type="CDD" id="cd04476">
    <property type="entry name" value="RPA1_DBD_C"/>
    <property type="match status" value="1"/>
</dbReference>
<feature type="region of interest" description="Disordered" evidence="2">
    <location>
        <begin position="1"/>
        <end position="71"/>
    </location>
</feature>
<feature type="domain" description="Replication protein A 70 kDa DNA-binding subunit B/D first OB fold" evidence="3">
    <location>
        <begin position="1387"/>
        <end position="1490"/>
    </location>
</feature>
<dbReference type="Pfam" id="PF05970">
    <property type="entry name" value="PIF1"/>
    <property type="match status" value="1"/>
</dbReference>
<evidence type="ECO:0000313" key="7">
    <source>
        <dbReference type="EMBL" id="CAD6217657.1"/>
    </source>
</evidence>
<dbReference type="InterPro" id="IPR012340">
    <property type="entry name" value="NA-bd_OB-fold"/>
</dbReference>
<dbReference type="InterPro" id="IPR027417">
    <property type="entry name" value="P-loop_NTPase"/>
</dbReference>
<keyword evidence="1" id="KW-0227">DNA damage</keyword>
<feature type="compositionally biased region" description="Polar residues" evidence="2">
    <location>
        <begin position="716"/>
        <end position="734"/>
    </location>
</feature>
<dbReference type="Gene3D" id="3.40.50.300">
    <property type="entry name" value="P-loop containing nucleotide triphosphate hydrolases"/>
    <property type="match status" value="2"/>
</dbReference>
<dbReference type="Gene3D" id="2.40.50.140">
    <property type="entry name" value="Nucleic acid-binding proteins"/>
    <property type="match status" value="2"/>
</dbReference>
<dbReference type="GO" id="GO:0043139">
    <property type="term" value="F:5'-3' DNA helicase activity"/>
    <property type="evidence" value="ECO:0007669"/>
    <property type="project" value="UniProtKB-EC"/>
</dbReference>
<feature type="compositionally biased region" description="Polar residues" evidence="2">
    <location>
        <begin position="53"/>
        <end position="67"/>
    </location>
</feature>
<name>A0A811N8T8_9POAL</name>
<feature type="compositionally biased region" description="Polar residues" evidence="2">
    <location>
        <begin position="18"/>
        <end position="27"/>
    </location>
</feature>
<comment type="catalytic activity">
    <reaction evidence="1">
        <text>ATP + H2O = ADP + phosphate + H(+)</text>
        <dbReference type="Rhea" id="RHEA:13065"/>
        <dbReference type="ChEBI" id="CHEBI:15377"/>
        <dbReference type="ChEBI" id="CHEBI:15378"/>
        <dbReference type="ChEBI" id="CHEBI:30616"/>
        <dbReference type="ChEBI" id="CHEBI:43474"/>
        <dbReference type="ChEBI" id="CHEBI:456216"/>
        <dbReference type="EC" id="5.6.2.3"/>
    </reaction>
</comment>
<dbReference type="GO" id="GO:0006281">
    <property type="term" value="P:DNA repair"/>
    <property type="evidence" value="ECO:0007669"/>
    <property type="project" value="UniProtKB-KW"/>
</dbReference>
<dbReference type="InterPro" id="IPR025476">
    <property type="entry name" value="Helitron_helicase-like"/>
</dbReference>
<reference evidence="7" key="1">
    <citation type="submission" date="2020-10" db="EMBL/GenBank/DDBJ databases">
        <authorList>
            <person name="Han B."/>
            <person name="Lu T."/>
            <person name="Zhao Q."/>
            <person name="Huang X."/>
            <person name="Zhao Y."/>
        </authorList>
    </citation>
    <scope>NUCLEOTIDE SEQUENCE</scope>
</reference>
<keyword evidence="1" id="KW-0347">Helicase</keyword>
<dbReference type="Pfam" id="PF02721">
    <property type="entry name" value="DUF223"/>
    <property type="match status" value="1"/>
</dbReference>
<dbReference type="SUPFAM" id="SSF52540">
    <property type="entry name" value="P-loop containing nucleoside triphosphate hydrolases"/>
    <property type="match status" value="1"/>
</dbReference>
<dbReference type="GO" id="GO:0006310">
    <property type="term" value="P:DNA recombination"/>
    <property type="evidence" value="ECO:0007669"/>
    <property type="project" value="UniProtKB-KW"/>
</dbReference>
<feature type="domain" description="DNA helicase Pif1-like DEAD-box helicase" evidence="4">
    <location>
        <begin position="954"/>
        <end position="1139"/>
    </location>
</feature>
<dbReference type="Proteomes" id="UP000604825">
    <property type="component" value="Unassembled WGS sequence"/>
</dbReference>
<proteinExistence type="inferred from homology"/>
<evidence type="ECO:0000256" key="2">
    <source>
        <dbReference type="SAM" id="MobiDB-lite"/>
    </source>
</evidence>
<protein>
    <recommendedName>
        <fullName evidence="1">ATP-dependent DNA helicase</fullName>
        <ecNumber evidence="1">5.6.2.3</ecNumber>
    </recommendedName>
</protein>
<keyword evidence="1" id="KW-0547">Nucleotide-binding</keyword>
<keyword evidence="8" id="KW-1185">Reference proteome</keyword>
<evidence type="ECO:0000259" key="5">
    <source>
        <dbReference type="Pfam" id="PF14214"/>
    </source>
</evidence>
<feature type="region of interest" description="Disordered" evidence="2">
    <location>
        <begin position="711"/>
        <end position="739"/>
    </location>
</feature>
<dbReference type="InterPro" id="IPR010285">
    <property type="entry name" value="DNA_helicase_pif1-like_DEAD"/>
</dbReference>
<dbReference type="Pfam" id="PF21530">
    <property type="entry name" value="Pif1_2B_dom"/>
    <property type="match status" value="1"/>
</dbReference>